<name>A0A8J7QAP7_9BACT</name>
<feature type="signal peptide" evidence="1">
    <location>
        <begin position="1"/>
        <end position="23"/>
    </location>
</feature>
<keyword evidence="1" id="KW-0732">Signal</keyword>
<evidence type="ECO:0000313" key="3">
    <source>
        <dbReference type="EMBL" id="MBO1318628.1"/>
    </source>
</evidence>
<reference evidence="2" key="1">
    <citation type="submission" date="2021-03" db="EMBL/GenBank/DDBJ databases">
        <authorList>
            <person name="Wang G."/>
        </authorList>
    </citation>
    <scope>NUCLEOTIDE SEQUENCE</scope>
    <source>
        <strain evidence="2">KCTC 12899</strain>
    </source>
</reference>
<keyword evidence="4" id="KW-1185">Reference proteome</keyword>
<dbReference type="AlphaFoldDB" id="A0A8J7QAP7"/>
<sequence>MFVRILTTCVLGLLVLSPCVAQFAETKPPVSLPGLIADDFDITDGHDGDGSWTRLFFTLHDVASGVGLEVTLISRRRGPNPDTWSYQCRIGGAEFFFYSEPGRAGRWLHVTDVIDPGPLDLTVVGEDELQRVVGRVWRRLVATYGENVMLSIQQQLPGMANNTREDCLWTGLRIVAQAFDLMRCDGSDCISKAEALDVFGIVPNVCIVHE</sequence>
<evidence type="ECO:0000313" key="4">
    <source>
        <dbReference type="Proteomes" id="UP000664417"/>
    </source>
</evidence>
<evidence type="ECO:0000256" key="1">
    <source>
        <dbReference type="SAM" id="SignalP"/>
    </source>
</evidence>
<proteinExistence type="predicted"/>
<organism evidence="2 4">
    <name type="scientific">Acanthopleuribacter pedis</name>
    <dbReference type="NCBI Taxonomy" id="442870"/>
    <lineage>
        <taxon>Bacteria</taxon>
        <taxon>Pseudomonadati</taxon>
        <taxon>Acidobacteriota</taxon>
        <taxon>Holophagae</taxon>
        <taxon>Acanthopleuribacterales</taxon>
        <taxon>Acanthopleuribacteraceae</taxon>
        <taxon>Acanthopleuribacter</taxon>
    </lineage>
</organism>
<dbReference type="EMBL" id="JAFREP010000006">
    <property type="protein sequence ID" value="MBO1318628.1"/>
    <property type="molecule type" value="Genomic_DNA"/>
</dbReference>
<dbReference type="Proteomes" id="UP000664417">
    <property type="component" value="Unassembled WGS sequence"/>
</dbReference>
<dbReference type="EMBL" id="JAFREP010000002">
    <property type="protein sequence ID" value="MBO1317321.1"/>
    <property type="molecule type" value="Genomic_DNA"/>
</dbReference>
<feature type="chain" id="PRO_5036433799" evidence="1">
    <location>
        <begin position="24"/>
        <end position="210"/>
    </location>
</feature>
<accession>A0A8J7QAP7</accession>
<evidence type="ECO:0000313" key="2">
    <source>
        <dbReference type="EMBL" id="MBO1317321.1"/>
    </source>
</evidence>
<comment type="caution">
    <text evidence="2">The sequence shown here is derived from an EMBL/GenBank/DDBJ whole genome shotgun (WGS) entry which is preliminary data.</text>
</comment>
<gene>
    <name evidence="2" type="ORF">J3U88_02530</name>
    <name evidence="3" type="ORF">J3U88_09170</name>
</gene>
<protein>
    <submittedName>
        <fullName evidence="2">Uncharacterized protein</fullName>
    </submittedName>
</protein>
<dbReference type="RefSeq" id="WP_207856558.1">
    <property type="nucleotide sequence ID" value="NZ_JAFREP010000002.1"/>
</dbReference>